<proteinExistence type="predicted"/>
<dbReference type="STRING" id="1337093.MBELCI_0462"/>
<dbReference type="InterPro" id="IPR014550">
    <property type="entry name" value="UCP028704_OpgC"/>
</dbReference>
<dbReference type="PANTHER" id="PTHR38592">
    <property type="entry name" value="BLL4819 PROTEIN"/>
    <property type="match status" value="1"/>
</dbReference>
<dbReference type="RefSeq" id="WP_021692519.1">
    <property type="nucleotide sequence ID" value="NZ_BATB01000003.1"/>
</dbReference>
<name>U2YZA4_9RHOB</name>
<feature type="transmembrane region" description="Helical" evidence="1">
    <location>
        <begin position="211"/>
        <end position="230"/>
    </location>
</feature>
<keyword evidence="1" id="KW-0812">Transmembrane</keyword>
<protein>
    <submittedName>
        <fullName evidence="2">OpgC protein</fullName>
    </submittedName>
</protein>
<dbReference type="AlphaFoldDB" id="U2YZA4"/>
<keyword evidence="1" id="KW-0472">Membrane</keyword>
<feature type="transmembrane region" description="Helical" evidence="1">
    <location>
        <begin position="357"/>
        <end position="376"/>
    </location>
</feature>
<dbReference type="OrthoDB" id="9775975at2"/>
<dbReference type="eggNOG" id="COG4645">
    <property type="taxonomic scope" value="Bacteria"/>
</dbReference>
<keyword evidence="3" id="KW-1185">Reference proteome</keyword>
<feature type="transmembrane region" description="Helical" evidence="1">
    <location>
        <begin position="324"/>
        <end position="345"/>
    </location>
</feature>
<feature type="transmembrane region" description="Helical" evidence="1">
    <location>
        <begin position="296"/>
        <end position="312"/>
    </location>
</feature>
<sequence>MPDTSAPAPVSIPVARQLPKTRDPRLDVLRGIALVMIYINHVPGNFWENWTSRNFGFSDATEGFVLMAGISAGLAYSAGFRVRWPWQGVARIWRRAWTLYLVHLLITFGALAIAAALASFADIPAMLWKHGMGLLFRDPLGFLIGVPTLGFQIGYANILPLYFVLLMAAPLVLWAAVRRPLWALAASGLLWMAAAHFRLTLPNYPTGGWQFSPPAWQLLFVLGIVTGIAAKEGRRLVPARRWLMALAVGFLVLSLAWMNLPGFGKTGNHLLWMANQHGAPGFMTGFSKPYLSLPRLLHLLALFYVLASWGMVRRACASRLAAPFALLGRQALPVFALGSITIYLIQGIKTETGENFVLDTMMLGAGLALQLAFAAARHHWPTDRDRAAPATVAPTTPEKALAA</sequence>
<evidence type="ECO:0000313" key="2">
    <source>
        <dbReference type="EMBL" id="GAD54410.1"/>
    </source>
</evidence>
<dbReference type="PANTHER" id="PTHR38592:SF3">
    <property type="entry name" value="BLL4819 PROTEIN"/>
    <property type="match status" value="1"/>
</dbReference>
<accession>U2YZA4</accession>
<dbReference type="Pfam" id="PF10129">
    <property type="entry name" value="OpgC_C"/>
    <property type="match status" value="1"/>
</dbReference>
<comment type="caution">
    <text evidence="2">The sequence shown here is derived from an EMBL/GenBank/DDBJ whole genome shotgun (WGS) entry which is preliminary data.</text>
</comment>
<feature type="transmembrane region" description="Helical" evidence="1">
    <location>
        <begin position="140"/>
        <end position="169"/>
    </location>
</feature>
<feature type="transmembrane region" description="Helical" evidence="1">
    <location>
        <begin position="181"/>
        <end position="199"/>
    </location>
</feature>
<organism evidence="2 3">
    <name type="scientific">Limimaricola cinnabarinus LL-001</name>
    <dbReference type="NCBI Taxonomy" id="1337093"/>
    <lineage>
        <taxon>Bacteria</taxon>
        <taxon>Pseudomonadati</taxon>
        <taxon>Pseudomonadota</taxon>
        <taxon>Alphaproteobacteria</taxon>
        <taxon>Rhodobacterales</taxon>
        <taxon>Paracoccaceae</taxon>
        <taxon>Limimaricola</taxon>
    </lineage>
</organism>
<feature type="transmembrane region" description="Helical" evidence="1">
    <location>
        <begin position="242"/>
        <end position="260"/>
    </location>
</feature>
<feature type="transmembrane region" description="Helical" evidence="1">
    <location>
        <begin position="96"/>
        <end position="120"/>
    </location>
</feature>
<feature type="transmembrane region" description="Helical" evidence="1">
    <location>
        <begin position="63"/>
        <end position="84"/>
    </location>
</feature>
<evidence type="ECO:0000256" key="1">
    <source>
        <dbReference type="SAM" id="Phobius"/>
    </source>
</evidence>
<keyword evidence="1" id="KW-1133">Transmembrane helix</keyword>
<dbReference type="EMBL" id="BATB01000003">
    <property type="protein sequence ID" value="GAD54410.1"/>
    <property type="molecule type" value="Genomic_DNA"/>
</dbReference>
<dbReference type="Proteomes" id="UP000016566">
    <property type="component" value="Unassembled WGS sequence"/>
</dbReference>
<dbReference type="PIRSF" id="PIRSF028704">
    <property type="entry name" value="UPC028704"/>
    <property type="match status" value="1"/>
</dbReference>
<reference evidence="2" key="1">
    <citation type="journal article" date="2013" name="Genome Announc.">
        <title>Draft Genome Sequence of Loktanella cinnabarina LL-001T, Isolated from Deep-Sea Floor Sediment.</title>
        <authorList>
            <person name="Nishi S."/>
            <person name="Tsubouchi T."/>
            <person name="Takaki Y."/>
            <person name="Koyanagi R."/>
            <person name="Satoh N."/>
            <person name="Maruyama T."/>
            <person name="Hatada Y."/>
        </authorList>
    </citation>
    <scope>NUCLEOTIDE SEQUENCE [LARGE SCALE GENOMIC DNA]</scope>
    <source>
        <strain evidence="2">LL-001</strain>
    </source>
</reference>
<evidence type="ECO:0000313" key="3">
    <source>
        <dbReference type="Proteomes" id="UP000016566"/>
    </source>
</evidence>
<gene>
    <name evidence="2" type="ORF">MBELCI_0462</name>
</gene>